<reference evidence="2" key="1">
    <citation type="submission" date="2024-06" db="EMBL/GenBank/DDBJ databases">
        <title>Multi-omics analyses provide insights into the biosynthesis of the anticancer antibiotic pleurotin in Hohenbuehelia grisea.</title>
        <authorList>
            <person name="Weaver J.A."/>
            <person name="Alberti F."/>
        </authorList>
    </citation>
    <scope>NUCLEOTIDE SEQUENCE [LARGE SCALE GENOMIC DNA]</scope>
    <source>
        <strain evidence="2">T-177</strain>
    </source>
</reference>
<comment type="caution">
    <text evidence="1">The sequence shown here is derived from an EMBL/GenBank/DDBJ whole genome shotgun (WGS) entry which is preliminary data.</text>
</comment>
<evidence type="ECO:0000313" key="1">
    <source>
        <dbReference type="EMBL" id="KAL0954002.1"/>
    </source>
</evidence>
<proteinExistence type="predicted"/>
<accession>A0ABR3JF14</accession>
<dbReference type="Proteomes" id="UP001556367">
    <property type="component" value="Unassembled WGS sequence"/>
</dbReference>
<dbReference type="EMBL" id="JASNQZ010000008">
    <property type="protein sequence ID" value="KAL0954002.1"/>
    <property type="molecule type" value="Genomic_DNA"/>
</dbReference>
<name>A0ABR3JF14_9AGAR</name>
<keyword evidence="2" id="KW-1185">Reference proteome</keyword>
<evidence type="ECO:0000313" key="2">
    <source>
        <dbReference type="Proteomes" id="UP001556367"/>
    </source>
</evidence>
<protein>
    <submittedName>
        <fullName evidence="1">Uncharacterized protein</fullName>
    </submittedName>
</protein>
<organism evidence="1 2">
    <name type="scientific">Hohenbuehelia grisea</name>
    <dbReference type="NCBI Taxonomy" id="104357"/>
    <lineage>
        <taxon>Eukaryota</taxon>
        <taxon>Fungi</taxon>
        <taxon>Dikarya</taxon>
        <taxon>Basidiomycota</taxon>
        <taxon>Agaricomycotina</taxon>
        <taxon>Agaricomycetes</taxon>
        <taxon>Agaricomycetidae</taxon>
        <taxon>Agaricales</taxon>
        <taxon>Pleurotineae</taxon>
        <taxon>Pleurotaceae</taxon>
        <taxon>Hohenbuehelia</taxon>
    </lineage>
</organism>
<gene>
    <name evidence="1" type="ORF">HGRIS_005159</name>
</gene>
<sequence>MMPINHTFHDCHIPASRGDGEPALAPQPHGGAGQLMDGFTGNDASSYQSASLPAAINPLILTESQSTPPPRGNCSAAGWFMCDAWQTCSAVVKSGNFSGRGRTLGSFLDFLLDSSTTTLTSTSRSHQHHPTSVVCVSVSI</sequence>